<reference evidence="1 2" key="1">
    <citation type="submission" date="2018-11" db="EMBL/GenBank/DDBJ databases">
        <title>Complete genome sequence of Paenibacillus baekrokdamisoli strain KCTC 33723.</title>
        <authorList>
            <person name="Kang S.W."/>
            <person name="Lee K.C."/>
            <person name="Kim K.K."/>
            <person name="Kim J.S."/>
            <person name="Kim D.S."/>
            <person name="Ko S.H."/>
            <person name="Yang S.H."/>
            <person name="Lee J.S."/>
        </authorList>
    </citation>
    <scope>NUCLEOTIDE SEQUENCE [LARGE SCALE GENOMIC DNA]</scope>
    <source>
        <strain evidence="1 2">KCTC 33723</strain>
    </source>
</reference>
<keyword evidence="2" id="KW-1185">Reference proteome</keyword>
<dbReference type="OrthoDB" id="2596219at2"/>
<accession>A0A3G9JNC1</accession>
<gene>
    <name evidence="1" type="ORF">Back11_57090</name>
</gene>
<protein>
    <submittedName>
        <fullName evidence="1">Uncharacterized protein</fullName>
    </submittedName>
</protein>
<proteinExistence type="predicted"/>
<evidence type="ECO:0000313" key="1">
    <source>
        <dbReference type="EMBL" id="BBH24364.1"/>
    </source>
</evidence>
<sequence length="200" mass="22434">MNPSMRSALRRLGWGLVFPLVDLHLGSFDVLPDLIGYIMILIALGQLGTVDISFKKASWLAAVLIFLSLPQLMVKTSIDINQLTTAPLGMHAYIQGTAILHALLAYLIFQGLYAVARPIAPPELLDTIIIRRKLYMVVFVAQLIFYPFLLNIEESWSIMLLFIGIFLFIAELLLVRLPFRLSHIRNMPIDYGDNPGTAPL</sequence>
<organism evidence="1 2">
    <name type="scientific">Paenibacillus baekrokdamisoli</name>
    <dbReference type="NCBI Taxonomy" id="1712516"/>
    <lineage>
        <taxon>Bacteria</taxon>
        <taxon>Bacillati</taxon>
        <taxon>Bacillota</taxon>
        <taxon>Bacilli</taxon>
        <taxon>Bacillales</taxon>
        <taxon>Paenibacillaceae</taxon>
        <taxon>Paenibacillus</taxon>
    </lineage>
</organism>
<dbReference type="KEGG" id="pbk:Back11_57090"/>
<dbReference type="EMBL" id="AP019308">
    <property type="protein sequence ID" value="BBH24364.1"/>
    <property type="molecule type" value="Genomic_DNA"/>
</dbReference>
<evidence type="ECO:0000313" key="2">
    <source>
        <dbReference type="Proteomes" id="UP000275368"/>
    </source>
</evidence>
<dbReference type="Proteomes" id="UP000275368">
    <property type="component" value="Chromosome"/>
</dbReference>
<dbReference type="RefSeq" id="WP_125664517.1">
    <property type="nucleotide sequence ID" value="NZ_AP019308.1"/>
</dbReference>
<dbReference type="AlphaFoldDB" id="A0A3G9JNC1"/>
<name>A0A3G9JNC1_9BACL</name>